<dbReference type="AlphaFoldDB" id="A0A8J7YVM9"/>
<organism evidence="4 5">
    <name type="scientific">Candidatus Altarchaeum hamiconexum</name>
    <dbReference type="NCBI Taxonomy" id="1803513"/>
    <lineage>
        <taxon>Archaea</taxon>
        <taxon>Candidatus Altarchaeota</taxon>
        <taxon>Candidatus Altiarchaeia</taxon>
        <taxon>Candidatus Altarchaeales</taxon>
        <taxon>Candidatus Altarchaeaceae</taxon>
        <taxon>Candidatus Altarchaeum</taxon>
    </lineage>
</organism>
<dbReference type="InterPro" id="IPR058509">
    <property type="entry name" value="DUF8196"/>
</dbReference>
<dbReference type="SUPFAM" id="SSF57997">
    <property type="entry name" value="Tropomyosin"/>
    <property type="match status" value="1"/>
</dbReference>
<keyword evidence="1" id="KW-0175">Coiled coil</keyword>
<evidence type="ECO:0000313" key="3">
    <source>
        <dbReference type="EMBL" id="NCN65146.1"/>
    </source>
</evidence>
<dbReference type="Proteomes" id="UP000768163">
    <property type="component" value="Unassembled WGS sequence"/>
</dbReference>
<reference evidence="4" key="1">
    <citation type="submission" date="2019-11" db="EMBL/GenBank/DDBJ databases">
        <title>Lipid analysis of CO2-rich subsurface aquifers suggests an autotrophy-based deep biosphere with lysolipids enriched in CPR bacteria.</title>
        <authorList>
            <person name="Probst A.J."/>
            <person name="Elling F.J."/>
            <person name="Castelle C.J."/>
            <person name="Zhu Q."/>
            <person name="Elvert M."/>
            <person name="Birarda G."/>
            <person name="Holman H.-Y."/>
            <person name="Lane K.R."/>
            <person name="Ladd B."/>
            <person name="Ryan M.C."/>
            <person name="Woyke T."/>
            <person name="Hinrichs K.-U."/>
            <person name="Banfield J.F."/>
        </authorList>
    </citation>
    <scope>NUCLEOTIDE SEQUENCE</scope>
    <source>
        <strain evidence="3">CG_2015-01_33_1645</strain>
        <strain evidence="4">CG_2015-04_33_537</strain>
    </source>
</reference>
<evidence type="ECO:0000259" key="2">
    <source>
        <dbReference type="Pfam" id="PF26618"/>
    </source>
</evidence>
<name>A0A8J7YVM9_9ARCH</name>
<evidence type="ECO:0000313" key="4">
    <source>
        <dbReference type="EMBL" id="NCS91992.1"/>
    </source>
</evidence>
<protein>
    <recommendedName>
        <fullName evidence="2">DUF8196 domain-containing protein</fullName>
    </recommendedName>
</protein>
<dbReference type="Pfam" id="PF26618">
    <property type="entry name" value="DUF8196"/>
    <property type="match status" value="1"/>
</dbReference>
<sequence length="265" mass="31045">MCQSEAAVTAREVVSVLPRILMEEPALKYEIYAILEEHFPPKEEFNRILEEIEKSRIETNKRFAEAREESNRRFEAIDKRFAEAREESNRRFEAIDKRFEAVDRRFEAVDRRFEAVDRRFDAADKRFDKIEATLGTVQKTVEKLTLDIEEEAREVGNYKLREKNIDIELDRFEIPQVIEIDIYGCNDELCVIGECSVRAGVSILDKLERDMKKLKESAPEKIKGKVIKLIYTSLPVGDLIEEAKKKNVWVLRREKEVTDLVIDTT</sequence>
<dbReference type="EMBL" id="JAACQH010000144">
    <property type="protein sequence ID" value="NCS91992.1"/>
    <property type="molecule type" value="Genomic_DNA"/>
</dbReference>
<dbReference type="Proteomes" id="UP000738826">
    <property type="component" value="Unassembled WGS sequence"/>
</dbReference>
<gene>
    <name evidence="4" type="ORF">GW779_06320</name>
    <name evidence="3" type="ORF">GW910_03625</name>
</gene>
<evidence type="ECO:0000313" key="5">
    <source>
        <dbReference type="Proteomes" id="UP000738826"/>
    </source>
</evidence>
<dbReference type="EMBL" id="JAACVF010000092">
    <property type="protein sequence ID" value="NCN65146.1"/>
    <property type="molecule type" value="Genomic_DNA"/>
</dbReference>
<proteinExistence type="predicted"/>
<dbReference type="Gene3D" id="3.90.20.10">
    <property type="match status" value="2"/>
</dbReference>
<accession>A0A8J7YVM9</accession>
<comment type="caution">
    <text evidence="4">The sequence shown here is derived from an EMBL/GenBank/DDBJ whole genome shotgun (WGS) entry which is preliminary data.</text>
</comment>
<evidence type="ECO:0000256" key="1">
    <source>
        <dbReference type="SAM" id="Coils"/>
    </source>
</evidence>
<feature type="coiled-coil region" evidence="1">
    <location>
        <begin position="49"/>
        <end position="87"/>
    </location>
</feature>
<feature type="domain" description="DUF8196" evidence="2">
    <location>
        <begin position="150"/>
        <end position="259"/>
    </location>
</feature>